<accession>A0A165NKW8</accession>
<proteinExistence type="predicted"/>
<dbReference type="EMBL" id="KV425897">
    <property type="protein sequence ID" value="KZW00884.1"/>
    <property type="molecule type" value="Genomic_DNA"/>
</dbReference>
<dbReference type="InParanoid" id="A0A165NKW8"/>
<dbReference type="AlphaFoldDB" id="A0A165NKW8"/>
<evidence type="ECO:0000313" key="3">
    <source>
        <dbReference type="Proteomes" id="UP000077266"/>
    </source>
</evidence>
<sequence>MAWAGELPLVPEKSPQKTPGTTRRAQKRQRVDTTHTPETPRTTAAGAPVPTTPETPSRTTVTSTSAALHYTPPHLRHVPRSSPIPRPPQQSTPAAHPAVLQQQLAQLYATGFYSHSWTRSSWTFAFDTPYSSPCAVLSDSS</sequence>
<evidence type="ECO:0000256" key="1">
    <source>
        <dbReference type="SAM" id="MobiDB-lite"/>
    </source>
</evidence>
<protein>
    <submittedName>
        <fullName evidence="2">Uncharacterized protein</fullName>
    </submittedName>
</protein>
<evidence type="ECO:0000313" key="2">
    <source>
        <dbReference type="EMBL" id="KZW00884.1"/>
    </source>
</evidence>
<feature type="compositionally biased region" description="Low complexity" evidence="1">
    <location>
        <begin position="36"/>
        <end position="65"/>
    </location>
</feature>
<keyword evidence="3" id="KW-1185">Reference proteome</keyword>
<gene>
    <name evidence="2" type="ORF">EXIGLDRAFT_761184</name>
</gene>
<organism evidence="2 3">
    <name type="scientific">Exidia glandulosa HHB12029</name>
    <dbReference type="NCBI Taxonomy" id="1314781"/>
    <lineage>
        <taxon>Eukaryota</taxon>
        <taxon>Fungi</taxon>
        <taxon>Dikarya</taxon>
        <taxon>Basidiomycota</taxon>
        <taxon>Agaricomycotina</taxon>
        <taxon>Agaricomycetes</taxon>
        <taxon>Auriculariales</taxon>
        <taxon>Exidiaceae</taxon>
        <taxon>Exidia</taxon>
    </lineage>
</organism>
<feature type="region of interest" description="Disordered" evidence="1">
    <location>
        <begin position="1"/>
        <end position="98"/>
    </location>
</feature>
<reference evidence="2 3" key="1">
    <citation type="journal article" date="2016" name="Mol. Biol. Evol.">
        <title>Comparative Genomics of Early-Diverging Mushroom-Forming Fungi Provides Insights into the Origins of Lignocellulose Decay Capabilities.</title>
        <authorList>
            <person name="Nagy L.G."/>
            <person name="Riley R."/>
            <person name="Tritt A."/>
            <person name="Adam C."/>
            <person name="Daum C."/>
            <person name="Floudas D."/>
            <person name="Sun H."/>
            <person name="Yadav J.S."/>
            <person name="Pangilinan J."/>
            <person name="Larsson K.H."/>
            <person name="Matsuura K."/>
            <person name="Barry K."/>
            <person name="Labutti K."/>
            <person name="Kuo R."/>
            <person name="Ohm R.A."/>
            <person name="Bhattacharya S.S."/>
            <person name="Shirouzu T."/>
            <person name="Yoshinaga Y."/>
            <person name="Martin F.M."/>
            <person name="Grigoriev I.V."/>
            <person name="Hibbett D.S."/>
        </authorList>
    </citation>
    <scope>NUCLEOTIDE SEQUENCE [LARGE SCALE GENOMIC DNA]</scope>
    <source>
        <strain evidence="2 3">HHB12029</strain>
    </source>
</reference>
<dbReference type="Proteomes" id="UP000077266">
    <property type="component" value="Unassembled WGS sequence"/>
</dbReference>
<name>A0A165NKW8_EXIGL</name>